<dbReference type="Proteomes" id="UP000324222">
    <property type="component" value="Unassembled WGS sequence"/>
</dbReference>
<dbReference type="EMBL" id="VSRR010001208">
    <property type="protein sequence ID" value="MPC23456.1"/>
    <property type="molecule type" value="Genomic_DNA"/>
</dbReference>
<protein>
    <submittedName>
        <fullName evidence="2">Uncharacterized protein</fullName>
    </submittedName>
</protein>
<gene>
    <name evidence="2" type="ORF">E2C01_016505</name>
</gene>
<proteinExistence type="predicted"/>
<keyword evidence="3" id="KW-1185">Reference proteome</keyword>
<comment type="caution">
    <text evidence="2">The sequence shown here is derived from an EMBL/GenBank/DDBJ whole genome shotgun (WGS) entry which is preliminary data.</text>
</comment>
<feature type="compositionally biased region" description="Basic and acidic residues" evidence="1">
    <location>
        <begin position="14"/>
        <end position="27"/>
    </location>
</feature>
<name>A0A5B7DRA4_PORTR</name>
<dbReference type="AlphaFoldDB" id="A0A5B7DRA4"/>
<evidence type="ECO:0000256" key="1">
    <source>
        <dbReference type="SAM" id="MobiDB-lite"/>
    </source>
</evidence>
<evidence type="ECO:0000313" key="3">
    <source>
        <dbReference type="Proteomes" id="UP000324222"/>
    </source>
</evidence>
<evidence type="ECO:0000313" key="2">
    <source>
        <dbReference type="EMBL" id="MPC23456.1"/>
    </source>
</evidence>
<feature type="region of interest" description="Disordered" evidence="1">
    <location>
        <begin position="1"/>
        <end position="42"/>
    </location>
</feature>
<reference evidence="2 3" key="1">
    <citation type="submission" date="2019-05" db="EMBL/GenBank/DDBJ databases">
        <title>Another draft genome of Portunus trituberculatus and its Hox gene families provides insights of decapod evolution.</title>
        <authorList>
            <person name="Jeong J.-H."/>
            <person name="Song I."/>
            <person name="Kim S."/>
            <person name="Choi T."/>
            <person name="Kim D."/>
            <person name="Ryu S."/>
            <person name="Kim W."/>
        </authorList>
    </citation>
    <scope>NUCLEOTIDE SEQUENCE [LARGE SCALE GENOMIC DNA]</scope>
    <source>
        <tissue evidence="2">Muscle</tissue>
    </source>
</reference>
<sequence>MVLQHLNPSSSNFSRKEGKDASAKKSEVTCSPTCDSVGRERN</sequence>
<accession>A0A5B7DRA4</accession>
<organism evidence="2 3">
    <name type="scientific">Portunus trituberculatus</name>
    <name type="common">Swimming crab</name>
    <name type="synonym">Neptunus trituberculatus</name>
    <dbReference type="NCBI Taxonomy" id="210409"/>
    <lineage>
        <taxon>Eukaryota</taxon>
        <taxon>Metazoa</taxon>
        <taxon>Ecdysozoa</taxon>
        <taxon>Arthropoda</taxon>
        <taxon>Crustacea</taxon>
        <taxon>Multicrustacea</taxon>
        <taxon>Malacostraca</taxon>
        <taxon>Eumalacostraca</taxon>
        <taxon>Eucarida</taxon>
        <taxon>Decapoda</taxon>
        <taxon>Pleocyemata</taxon>
        <taxon>Brachyura</taxon>
        <taxon>Eubrachyura</taxon>
        <taxon>Portunoidea</taxon>
        <taxon>Portunidae</taxon>
        <taxon>Portuninae</taxon>
        <taxon>Portunus</taxon>
    </lineage>
</organism>
<feature type="compositionally biased region" description="Polar residues" evidence="1">
    <location>
        <begin position="1"/>
        <end position="13"/>
    </location>
</feature>